<sequence>MHKSLSYKALRDYFKTEKQILKEKFKEETKEKIKELIKTNQINEIDPIHGTALNRAIKIKDKKIILKLLDNNADTIKSLVFLIEKNKDIKEIKQFVYTFYSDNLLCFSIKFLIEKHRSIQDIKQLIDSSLSKTIIDFTVLQAVKNHKSLEDIRELIGSSKVSHDGLYEAVVQGRLDLVKYFIEEKRFDVNTTIDDPVHGGSILSIAIMNDRTDVMDYLLTKEAIASQGVISAIIKGNVKILEKLFKYGATAHDHSEDPVALVVSDAIAAYEPNYKALGSKPEHEPFTYIAMLRVLLEHGGNPNAVMLERGKVVLLALNSLIDKPENPTYKDICRLLIKHKADISIFNPDNDKHKKYITIIDLLKAEIIQEAETGSRLAAKSKFFSLEDLNKLDEETSLGGDTTELFNSKFEG</sequence>
<proteinExistence type="predicted"/>
<dbReference type="PANTHER" id="PTHR46224">
    <property type="entry name" value="ANKYRIN REPEAT FAMILY PROTEIN"/>
    <property type="match status" value="1"/>
</dbReference>
<dbReference type="PATRIC" id="fig|1359196.3.peg.841"/>
<dbReference type="AlphaFoldDB" id="A0A0F3MRR4"/>
<comment type="caution">
    <text evidence="1">The sequence shown here is derived from an EMBL/GenBank/DDBJ whole genome shotgun (WGS) entry which is preliminary data.</text>
</comment>
<reference evidence="1 2" key="1">
    <citation type="submission" date="2015-01" db="EMBL/GenBank/DDBJ databases">
        <title>Genome Sequencing of Rickettsiales.</title>
        <authorList>
            <person name="Daugherty S.C."/>
            <person name="Su Q."/>
            <person name="Abolude K."/>
            <person name="Beier-Sexton M."/>
            <person name="Carlyon J.A."/>
            <person name="Carter R."/>
            <person name="Day N.P."/>
            <person name="Dumler S.J."/>
            <person name="Dyachenko V."/>
            <person name="Godinez A."/>
            <person name="Kurtti T.J."/>
            <person name="Lichay M."/>
            <person name="Mullins K.E."/>
            <person name="Ott S."/>
            <person name="Pappas-Brown V."/>
            <person name="Paris D.H."/>
            <person name="Patel P."/>
            <person name="Richards A.L."/>
            <person name="Sadzewicz L."/>
            <person name="Sears K."/>
            <person name="Seidman D."/>
            <person name="Sengamalay N."/>
            <person name="Stenos J."/>
            <person name="Tallon L.J."/>
            <person name="Vincent G."/>
            <person name="Fraser C.M."/>
            <person name="Munderloh U."/>
            <person name="Dunning-Hotopp J.C."/>
        </authorList>
    </citation>
    <scope>NUCLEOTIDE SEQUENCE [LARGE SCALE GENOMIC DNA]</scope>
    <source>
        <strain evidence="1 2">Pedreira</strain>
    </source>
</reference>
<evidence type="ECO:0000313" key="2">
    <source>
        <dbReference type="Proteomes" id="UP000033475"/>
    </source>
</evidence>
<dbReference type="Proteomes" id="UP000033475">
    <property type="component" value="Unassembled WGS sequence"/>
</dbReference>
<protein>
    <submittedName>
        <fullName evidence="1">Ankyrin repeat family protein</fullName>
    </submittedName>
</protein>
<name>A0A0F3MRR4_RICFI</name>
<organism evidence="1 2">
    <name type="scientific">Rickettsia felis str. Pedreira</name>
    <dbReference type="NCBI Taxonomy" id="1359196"/>
    <lineage>
        <taxon>Bacteria</taxon>
        <taxon>Pseudomonadati</taxon>
        <taxon>Pseudomonadota</taxon>
        <taxon>Alphaproteobacteria</taxon>
        <taxon>Rickettsiales</taxon>
        <taxon>Rickettsiaceae</taxon>
        <taxon>Rickettsieae</taxon>
        <taxon>Rickettsia</taxon>
        <taxon>spotted fever group</taxon>
    </lineage>
</organism>
<evidence type="ECO:0000313" key="1">
    <source>
        <dbReference type="EMBL" id="KJV58483.1"/>
    </source>
</evidence>
<dbReference type="InterPro" id="IPR051616">
    <property type="entry name" value="Cul2-RING_E3_ligase_SR"/>
</dbReference>
<dbReference type="RefSeq" id="WP_011270757.1">
    <property type="nucleotide sequence ID" value="NZ_LANQ01000001.1"/>
</dbReference>
<dbReference type="InterPro" id="IPR036770">
    <property type="entry name" value="Ankyrin_rpt-contain_sf"/>
</dbReference>
<dbReference type="Gene3D" id="1.25.40.20">
    <property type="entry name" value="Ankyrin repeat-containing domain"/>
    <property type="match status" value="2"/>
</dbReference>
<dbReference type="SUPFAM" id="SSF48403">
    <property type="entry name" value="Ankyrin repeat"/>
    <property type="match status" value="1"/>
</dbReference>
<gene>
    <name evidence="1" type="ORF">RFEPED_0864</name>
</gene>
<dbReference type="EMBL" id="LANQ01000001">
    <property type="protein sequence ID" value="KJV58483.1"/>
    <property type="molecule type" value="Genomic_DNA"/>
</dbReference>
<accession>A0A0F3MRR4</accession>